<reference evidence="2 3" key="1">
    <citation type="submission" date="2020-08" db="EMBL/GenBank/DDBJ databases">
        <title>Genomic Encyclopedia of Type Strains, Phase IV (KMG-IV): sequencing the most valuable type-strain genomes for metagenomic binning, comparative biology and taxonomic classification.</title>
        <authorList>
            <person name="Goeker M."/>
        </authorList>
    </citation>
    <scope>NUCLEOTIDE SEQUENCE [LARGE SCALE GENOMIC DNA]</scope>
    <source>
        <strain evidence="2 3">DSM 23562</strain>
    </source>
</reference>
<comment type="caution">
    <text evidence="2">The sequence shown here is derived from an EMBL/GenBank/DDBJ whole genome shotgun (WGS) entry which is preliminary data.</text>
</comment>
<feature type="signal peptide" evidence="1">
    <location>
        <begin position="1"/>
        <end position="21"/>
    </location>
</feature>
<gene>
    <name evidence="2" type="ORF">HNQ39_000954</name>
</gene>
<evidence type="ECO:0000313" key="2">
    <source>
        <dbReference type="EMBL" id="MBB6049192.1"/>
    </source>
</evidence>
<dbReference type="Proteomes" id="UP000520814">
    <property type="component" value="Unassembled WGS sequence"/>
</dbReference>
<proteinExistence type="predicted"/>
<dbReference type="EMBL" id="JACHGW010000001">
    <property type="protein sequence ID" value="MBB6049192.1"/>
    <property type="molecule type" value="Genomic_DNA"/>
</dbReference>
<evidence type="ECO:0000313" key="3">
    <source>
        <dbReference type="Proteomes" id="UP000520814"/>
    </source>
</evidence>
<keyword evidence="3" id="KW-1185">Reference proteome</keyword>
<dbReference type="AlphaFoldDB" id="A0A7W9SM55"/>
<name>A0A7W9SM55_ARMRO</name>
<organism evidence="2 3">
    <name type="scientific">Armatimonas rosea</name>
    <dbReference type="NCBI Taxonomy" id="685828"/>
    <lineage>
        <taxon>Bacteria</taxon>
        <taxon>Bacillati</taxon>
        <taxon>Armatimonadota</taxon>
        <taxon>Armatimonadia</taxon>
        <taxon>Armatimonadales</taxon>
        <taxon>Armatimonadaceae</taxon>
        <taxon>Armatimonas</taxon>
    </lineage>
</organism>
<dbReference type="RefSeq" id="WP_184192808.1">
    <property type="nucleotide sequence ID" value="NZ_JACHGW010000001.1"/>
</dbReference>
<keyword evidence="1" id="KW-0732">Signal</keyword>
<accession>A0A7W9SM55</accession>
<evidence type="ECO:0000256" key="1">
    <source>
        <dbReference type="SAM" id="SignalP"/>
    </source>
</evidence>
<protein>
    <submittedName>
        <fullName evidence="2">Uncharacterized protein</fullName>
    </submittedName>
</protein>
<sequence>MKPTIAALLCLTTLAPLPVVAQTSHPVSKVVKTVQKHPTATGVAAGIATHAALKRSAAAKKKQRQKLTWAERHPTLTGIAAGAATRLAIKKSTAPHK</sequence>
<feature type="chain" id="PRO_5030781561" evidence="1">
    <location>
        <begin position="22"/>
        <end position="97"/>
    </location>
</feature>